<dbReference type="GO" id="GO:0016616">
    <property type="term" value="F:oxidoreductase activity, acting on the CH-OH group of donors, NAD or NADP as acceptor"/>
    <property type="evidence" value="ECO:0007669"/>
    <property type="project" value="TreeGrafter"/>
</dbReference>
<dbReference type="SUPFAM" id="SSF51735">
    <property type="entry name" value="NAD(P)-binding Rossmann-fold domains"/>
    <property type="match status" value="1"/>
</dbReference>
<dbReference type="InterPro" id="IPR002347">
    <property type="entry name" value="SDR_fam"/>
</dbReference>
<name>X1BG53_9ZZZZ</name>
<organism evidence="3">
    <name type="scientific">marine sediment metagenome</name>
    <dbReference type="NCBI Taxonomy" id="412755"/>
    <lineage>
        <taxon>unclassified sequences</taxon>
        <taxon>metagenomes</taxon>
        <taxon>ecological metagenomes</taxon>
    </lineage>
</organism>
<dbReference type="PANTHER" id="PTHR42760">
    <property type="entry name" value="SHORT-CHAIN DEHYDROGENASES/REDUCTASES FAMILY MEMBER"/>
    <property type="match status" value="1"/>
</dbReference>
<reference evidence="3" key="1">
    <citation type="journal article" date="2014" name="Front. Microbiol.">
        <title>High frequency of phylogenetically diverse reductive dehalogenase-homologous genes in deep subseafloor sedimentary metagenomes.</title>
        <authorList>
            <person name="Kawai M."/>
            <person name="Futagami T."/>
            <person name="Toyoda A."/>
            <person name="Takaki Y."/>
            <person name="Nishi S."/>
            <person name="Hori S."/>
            <person name="Arai W."/>
            <person name="Tsubouchi T."/>
            <person name="Morono Y."/>
            <person name="Uchiyama I."/>
            <person name="Ito T."/>
            <person name="Fujiyama A."/>
            <person name="Inagaki F."/>
            <person name="Takami H."/>
        </authorList>
    </citation>
    <scope>NUCLEOTIDE SEQUENCE</scope>
    <source>
        <strain evidence="3">Expedition CK06-06</strain>
    </source>
</reference>
<dbReference type="GO" id="GO:0006633">
    <property type="term" value="P:fatty acid biosynthetic process"/>
    <property type="evidence" value="ECO:0007669"/>
    <property type="project" value="TreeGrafter"/>
</dbReference>
<keyword evidence="2" id="KW-0560">Oxidoreductase</keyword>
<sequence length="198" mass="21416">MVEKFLEGKGALITGGASGFGRGVAYAFAERGADLVLVDINEDLLEETSKKIKEKTKQKVVPIVCDVSKSDQVDSMGKQAFQELDNIYALFNNAGLGTQFGRNVLRIKEDDWDKTMNVNLKGQWLVARAICRKMKSQKLEPLAGKVICTASSAGVNVDPFLPAYAITKVGIIGLMQLLAKSLAPKVTVNAISPGYHPT</sequence>
<dbReference type="PROSITE" id="PS00061">
    <property type="entry name" value="ADH_SHORT"/>
    <property type="match status" value="1"/>
</dbReference>
<dbReference type="InterPro" id="IPR020904">
    <property type="entry name" value="Sc_DH/Rdtase_CS"/>
</dbReference>
<proteinExistence type="inferred from homology"/>
<evidence type="ECO:0008006" key="4">
    <source>
        <dbReference type="Google" id="ProtNLM"/>
    </source>
</evidence>
<dbReference type="CDD" id="cd05233">
    <property type="entry name" value="SDR_c"/>
    <property type="match status" value="1"/>
</dbReference>
<gene>
    <name evidence="3" type="ORF">S01H4_28193</name>
</gene>
<dbReference type="AlphaFoldDB" id="X1BG53"/>
<dbReference type="Gene3D" id="3.40.50.720">
    <property type="entry name" value="NAD(P)-binding Rossmann-like Domain"/>
    <property type="match status" value="1"/>
</dbReference>
<evidence type="ECO:0000256" key="2">
    <source>
        <dbReference type="ARBA" id="ARBA00023002"/>
    </source>
</evidence>
<feature type="non-terminal residue" evidence="3">
    <location>
        <position position="198"/>
    </location>
</feature>
<dbReference type="InterPro" id="IPR036291">
    <property type="entry name" value="NAD(P)-bd_dom_sf"/>
</dbReference>
<dbReference type="Pfam" id="PF00106">
    <property type="entry name" value="adh_short"/>
    <property type="match status" value="1"/>
</dbReference>
<comment type="caution">
    <text evidence="3">The sequence shown here is derived from an EMBL/GenBank/DDBJ whole genome shotgun (WGS) entry which is preliminary data.</text>
</comment>
<dbReference type="GO" id="GO:0048038">
    <property type="term" value="F:quinone binding"/>
    <property type="evidence" value="ECO:0007669"/>
    <property type="project" value="TreeGrafter"/>
</dbReference>
<accession>X1BG53</accession>
<dbReference type="PRINTS" id="PR00081">
    <property type="entry name" value="GDHRDH"/>
</dbReference>
<evidence type="ECO:0000313" key="3">
    <source>
        <dbReference type="EMBL" id="GAG83088.1"/>
    </source>
</evidence>
<protein>
    <recommendedName>
        <fullName evidence="4">SDR family oxidoreductase</fullName>
    </recommendedName>
</protein>
<comment type="similarity">
    <text evidence="1">Belongs to the short-chain dehydrogenases/reductases (SDR) family.</text>
</comment>
<dbReference type="PANTHER" id="PTHR42760:SF133">
    <property type="entry name" value="3-OXOACYL-[ACYL-CARRIER-PROTEIN] REDUCTASE"/>
    <property type="match status" value="1"/>
</dbReference>
<evidence type="ECO:0000256" key="1">
    <source>
        <dbReference type="ARBA" id="ARBA00006484"/>
    </source>
</evidence>
<dbReference type="EMBL" id="BART01013949">
    <property type="protein sequence ID" value="GAG83088.1"/>
    <property type="molecule type" value="Genomic_DNA"/>
</dbReference>